<dbReference type="PANTHER" id="PTHR24220">
    <property type="entry name" value="IMPORT ATP-BINDING PROTEIN"/>
    <property type="match status" value="1"/>
</dbReference>
<dbReference type="Gene3D" id="3.40.50.300">
    <property type="entry name" value="P-loop containing nucleotide triphosphate hydrolases"/>
    <property type="match status" value="1"/>
</dbReference>
<dbReference type="GO" id="GO:0005886">
    <property type="term" value="C:plasma membrane"/>
    <property type="evidence" value="ECO:0007669"/>
    <property type="project" value="TreeGrafter"/>
</dbReference>
<dbReference type="Proteomes" id="UP000474718">
    <property type="component" value="Unassembled WGS sequence"/>
</dbReference>
<gene>
    <name evidence="2" type="ORF">GT747_08855</name>
    <name evidence="3" type="ORF">SAMN05444424_1210</name>
</gene>
<evidence type="ECO:0000313" key="5">
    <source>
        <dbReference type="Proteomes" id="UP000474718"/>
    </source>
</evidence>
<comment type="caution">
    <text evidence="3">The sequence shown here is derived from an EMBL/GenBank/DDBJ whole genome shotgun (WGS) entry which is preliminary data.</text>
</comment>
<dbReference type="Pfam" id="PF00005">
    <property type="entry name" value="ABC_tran"/>
    <property type="match status" value="1"/>
</dbReference>
<reference evidence="4" key="1">
    <citation type="submission" date="2016-11" db="EMBL/GenBank/DDBJ databases">
        <authorList>
            <person name="Jaros S."/>
            <person name="Januszkiewicz K."/>
            <person name="Wedrychowicz H."/>
        </authorList>
    </citation>
    <scope>NUCLEOTIDE SEQUENCE [LARGE SCALE GENOMIC DNA]</scope>
    <source>
        <strain evidence="4">DSM 4029</strain>
    </source>
</reference>
<reference evidence="3" key="2">
    <citation type="submission" date="2016-11" db="EMBL/GenBank/DDBJ databases">
        <authorList>
            <person name="Varghese N."/>
            <person name="Submissions S."/>
        </authorList>
    </citation>
    <scope>NUCLEOTIDE SEQUENCE</scope>
    <source>
        <strain evidence="3">DSM 4029</strain>
    </source>
</reference>
<dbReference type="PANTHER" id="PTHR24220:SF86">
    <property type="entry name" value="ABC TRANSPORTER ABCH.1"/>
    <property type="match status" value="1"/>
</dbReference>
<name>A0AAQ1MCV2_9FIRM</name>
<dbReference type="InterPro" id="IPR015854">
    <property type="entry name" value="ABC_transpr_LolD-like"/>
</dbReference>
<accession>A0AAQ1MCV2</accession>
<feature type="domain" description="ABC transporter" evidence="1">
    <location>
        <begin position="5"/>
        <end position="234"/>
    </location>
</feature>
<dbReference type="Proteomes" id="UP000184089">
    <property type="component" value="Unassembled WGS sequence"/>
</dbReference>
<protein>
    <submittedName>
        <fullName evidence="3">ABC transport system ATP-binding protein</fullName>
    </submittedName>
    <submittedName>
        <fullName evidence="2">ATP-binding cassette domain-containing protein</fullName>
    </submittedName>
</protein>
<dbReference type="GO" id="GO:0016887">
    <property type="term" value="F:ATP hydrolysis activity"/>
    <property type="evidence" value="ECO:0007669"/>
    <property type="project" value="InterPro"/>
</dbReference>
<reference evidence="2 5" key="3">
    <citation type="journal article" date="2019" name="Nat. Med.">
        <title>A library of human gut bacterial isolates paired with longitudinal multiomics data enables mechanistic microbiome research.</title>
        <authorList>
            <person name="Poyet M."/>
            <person name="Groussin M."/>
            <person name="Gibbons S.M."/>
            <person name="Avila-Pacheco J."/>
            <person name="Jiang X."/>
            <person name="Kearney S.M."/>
            <person name="Perrotta A.R."/>
            <person name="Berdy B."/>
            <person name="Zhao S."/>
            <person name="Lieberman T.D."/>
            <person name="Swanson P.K."/>
            <person name="Smith M."/>
            <person name="Roesemann S."/>
            <person name="Alexander J.E."/>
            <person name="Rich S.A."/>
            <person name="Livny J."/>
            <person name="Vlamakis H."/>
            <person name="Clish C."/>
            <person name="Bullock K."/>
            <person name="Deik A."/>
            <person name="Scott J."/>
            <person name="Pierce K.A."/>
            <person name="Xavier R.J."/>
            <person name="Alm E.J."/>
        </authorList>
    </citation>
    <scope>NUCLEOTIDE SEQUENCE [LARGE SCALE GENOMIC DNA]</scope>
    <source>
        <strain evidence="2 5">BIOML-A2</strain>
    </source>
</reference>
<evidence type="ECO:0000313" key="2">
    <source>
        <dbReference type="EMBL" id="MZL69858.1"/>
    </source>
</evidence>
<dbReference type="InterPro" id="IPR003439">
    <property type="entry name" value="ABC_transporter-like_ATP-bd"/>
</dbReference>
<keyword evidence="3" id="KW-0067">ATP-binding</keyword>
<evidence type="ECO:0000313" key="3">
    <source>
        <dbReference type="EMBL" id="SHG03007.1"/>
    </source>
</evidence>
<dbReference type="EMBL" id="FQVY01000002">
    <property type="protein sequence ID" value="SHG03007.1"/>
    <property type="molecule type" value="Genomic_DNA"/>
</dbReference>
<dbReference type="InterPro" id="IPR027417">
    <property type="entry name" value="P-loop_NTPase"/>
</dbReference>
<sequence length="234" mass="25169">MSRLLSVNHLTKIYGCGPREVRALWDVNFALEEGSFAAVLGEAGSGKSALLDILGGLEAPTHGRYQFRGEEVTRMGECCLARLRGEMGFALQWAPLEKGASLLEDVSHPLMSRGIPTARRREMALRALAKVGLEGRASSLPDSLNDSQLRRAVIARAIAAEPSLLLVEEPGESHTDAHTDVGAVLRQLGREGLSIVLFTRDQQLAACAPRQLLLQGGRLVGDIATPSQRGTRLA</sequence>
<dbReference type="GO" id="GO:0022857">
    <property type="term" value="F:transmembrane transporter activity"/>
    <property type="evidence" value="ECO:0007669"/>
    <property type="project" value="TreeGrafter"/>
</dbReference>
<evidence type="ECO:0000259" key="1">
    <source>
        <dbReference type="PROSITE" id="PS50893"/>
    </source>
</evidence>
<dbReference type="GO" id="GO:0005524">
    <property type="term" value="F:ATP binding"/>
    <property type="evidence" value="ECO:0007669"/>
    <property type="project" value="UniProtKB-KW"/>
</dbReference>
<proteinExistence type="predicted"/>
<dbReference type="PROSITE" id="PS50893">
    <property type="entry name" value="ABC_TRANSPORTER_2"/>
    <property type="match status" value="1"/>
</dbReference>
<dbReference type="SUPFAM" id="SSF52540">
    <property type="entry name" value="P-loop containing nucleoside triphosphate hydrolases"/>
    <property type="match status" value="1"/>
</dbReference>
<dbReference type="AlphaFoldDB" id="A0AAQ1MCV2"/>
<keyword evidence="3" id="KW-0547">Nucleotide-binding</keyword>
<evidence type="ECO:0000313" key="4">
    <source>
        <dbReference type="Proteomes" id="UP000184089"/>
    </source>
</evidence>
<keyword evidence="5" id="KW-1185">Reference proteome</keyword>
<dbReference type="EMBL" id="WWVX01000006">
    <property type="protein sequence ID" value="MZL69858.1"/>
    <property type="molecule type" value="Genomic_DNA"/>
</dbReference>
<organism evidence="3 4">
    <name type="scientific">Bittarella massiliensis</name>
    <name type="common">ex Durand et al. 2017</name>
    <dbReference type="NCBI Taxonomy" id="1720313"/>
    <lineage>
        <taxon>Bacteria</taxon>
        <taxon>Bacillati</taxon>
        <taxon>Bacillota</taxon>
        <taxon>Clostridia</taxon>
        <taxon>Eubacteriales</taxon>
        <taxon>Oscillospiraceae</taxon>
        <taxon>Bittarella (ex Durand et al. 2017)</taxon>
    </lineage>
</organism>
<dbReference type="RefSeq" id="WP_021661471.1">
    <property type="nucleotide sequence ID" value="NZ_FQVY01000002.1"/>
</dbReference>